<sequence>MVEKKRASPSPRKVEQDTKTALLKRKNQANEGVVTLDLTLLEAARNSDMNSETAMRHKKTSAYALNEVAERCIMEFLPVIPNGLHVEATHNPLQNARRFICKYQCWTRQKNNGDGSRAIARVAPSLQYLSLQDCRVISDDGLATISEGCTNLELVDLKGTAVTDKGIEALEAQCLRLRLLSNCERIFAERKKPGMVAQTKRDSESDNESKSDRDSGDDYAIQARPGTEDDEKVCKVEGT</sequence>
<dbReference type="InterPro" id="IPR057207">
    <property type="entry name" value="FBXL15_LRR"/>
</dbReference>
<dbReference type="Proteomes" id="UP001162029">
    <property type="component" value="Unassembled WGS sequence"/>
</dbReference>
<evidence type="ECO:0000313" key="3">
    <source>
        <dbReference type="EMBL" id="CAI5746508.1"/>
    </source>
</evidence>
<evidence type="ECO:0000259" key="2">
    <source>
        <dbReference type="Pfam" id="PF25372"/>
    </source>
</evidence>
<dbReference type="EMBL" id="CANTFM010002593">
    <property type="protein sequence ID" value="CAI5746508.1"/>
    <property type="molecule type" value="Genomic_DNA"/>
</dbReference>
<feature type="domain" description="F-box/LRR-repeat protein 15-like leucin rich repeat" evidence="2">
    <location>
        <begin position="125"/>
        <end position="186"/>
    </location>
</feature>
<evidence type="ECO:0000256" key="1">
    <source>
        <dbReference type="SAM" id="MobiDB-lite"/>
    </source>
</evidence>
<dbReference type="SMART" id="SM00367">
    <property type="entry name" value="LRR_CC"/>
    <property type="match status" value="2"/>
</dbReference>
<protein>
    <recommendedName>
        <fullName evidence="2">F-box/LRR-repeat protein 15-like leucin rich repeat domain-containing protein</fullName>
    </recommendedName>
</protein>
<dbReference type="SUPFAM" id="SSF52047">
    <property type="entry name" value="RNI-like"/>
    <property type="match status" value="1"/>
</dbReference>
<dbReference type="InterPro" id="IPR032675">
    <property type="entry name" value="LRR_dom_sf"/>
</dbReference>
<accession>A0AAV0VDQ5</accession>
<dbReference type="GO" id="GO:0031146">
    <property type="term" value="P:SCF-dependent proteasomal ubiquitin-dependent protein catabolic process"/>
    <property type="evidence" value="ECO:0007669"/>
    <property type="project" value="TreeGrafter"/>
</dbReference>
<feature type="region of interest" description="Disordered" evidence="1">
    <location>
        <begin position="194"/>
        <end position="239"/>
    </location>
</feature>
<dbReference type="AlphaFoldDB" id="A0AAV0VDQ5"/>
<reference evidence="3" key="1">
    <citation type="submission" date="2022-12" db="EMBL/GenBank/DDBJ databases">
        <authorList>
            <person name="Webb A."/>
        </authorList>
    </citation>
    <scope>NUCLEOTIDE SEQUENCE</scope>
    <source>
        <strain evidence="3">Pd1</strain>
    </source>
</reference>
<keyword evidence="4" id="KW-1185">Reference proteome</keyword>
<gene>
    <name evidence="3" type="ORF">PDE001_LOCUS11492</name>
</gene>
<name>A0AAV0VDQ5_9STRA</name>
<dbReference type="Pfam" id="PF25372">
    <property type="entry name" value="DUF7885"/>
    <property type="match status" value="1"/>
</dbReference>
<organism evidence="3 4">
    <name type="scientific">Peronospora destructor</name>
    <dbReference type="NCBI Taxonomy" id="86335"/>
    <lineage>
        <taxon>Eukaryota</taxon>
        <taxon>Sar</taxon>
        <taxon>Stramenopiles</taxon>
        <taxon>Oomycota</taxon>
        <taxon>Peronosporomycetes</taxon>
        <taxon>Peronosporales</taxon>
        <taxon>Peronosporaceae</taxon>
        <taxon>Peronospora</taxon>
    </lineage>
</organism>
<dbReference type="InterPro" id="IPR006553">
    <property type="entry name" value="Leu-rich_rpt_Cys-con_subtyp"/>
</dbReference>
<dbReference type="PANTHER" id="PTHR13318">
    <property type="entry name" value="PARTNER OF PAIRED, ISOFORM B-RELATED"/>
    <property type="match status" value="1"/>
</dbReference>
<dbReference type="Gene3D" id="3.80.10.10">
    <property type="entry name" value="Ribonuclease Inhibitor"/>
    <property type="match status" value="1"/>
</dbReference>
<evidence type="ECO:0000313" key="4">
    <source>
        <dbReference type="Proteomes" id="UP001162029"/>
    </source>
</evidence>
<dbReference type="GO" id="GO:0019005">
    <property type="term" value="C:SCF ubiquitin ligase complex"/>
    <property type="evidence" value="ECO:0007669"/>
    <property type="project" value="TreeGrafter"/>
</dbReference>
<proteinExistence type="predicted"/>
<feature type="compositionally biased region" description="Basic and acidic residues" evidence="1">
    <location>
        <begin position="199"/>
        <end position="216"/>
    </location>
</feature>
<comment type="caution">
    <text evidence="3">The sequence shown here is derived from an EMBL/GenBank/DDBJ whole genome shotgun (WGS) entry which is preliminary data.</text>
</comment>